<evidence type="ECO:0000313" key="1">
    <source>
        <dbReference type="EMBL" id="THH38597.1"/>
    </source>
</evidence>
<reference evidence="1 2" key="1">
    <citation type="submission" date="2019-04" db="EMBL/GenBank/DDBJ databases">
        <title>Shimia ponticola sp. nov., isolated from seawater.</title>
        <authorList>
            <person name="Kim Y.-O."/>
            <person name="Yoon J.-H."/>
        </authorList>
    </citation>
    <scope>NUCLEOTIDE SEQUENCE [LARGE SCALE GENOMIC DNA]</scope>
    <source>
        <strain evidence="1 2">MYP11</strain>
    </source>
</reference>
<dbReference type="Proteomes" id="UP000306602">
    <property type="component" value="Unassembled WGS sequence"/>
</dbReference>
<keyword evidence="2" id="KW-1185">Reference proteome</keyword>
<protein>
    <recommendedName>
        <fullName evidence="3">Sulfotransferase family protein</fullName>
    </recommendedName>
</protein>
<comment type="caution">
    <text evidence="1">The sequence shown here is derived from an EMBL/GenBank/DDBJ whole genome shotgun (WGS) entry which is preliminary data.</text>
</comment>
<accession>A0A4S4NIN8</accession>
<organism evidence="1 2">
    <name type="scientific">Aliishimia ponticola</name>
    <dbReference type="NCBI Taxonomy" id="2499833"/>
    <lineage>
        <taxon>Bacteria</taxon>
        <taxon>Pseudomonadati</taxon>
        <taxon>Pseudomonadota</taxon>
        <taxon>Alphaproteobacteria</taxon>
        <taxon>Rhodobacterales</taxon>
        <taxon>Paracoccaceae</taxon>
        <taxon>Aliishimia</taxon>
    </lineage>
</organism>
<dbReference type="Pfam" id="PF03567">
    <property type="entry name" value="Sulfotransfer_2"/>
    <property type="match status" value="1"/>
</dbReference>
<dbReference type="RefSeq" id="WP_136461490.1">
    <property type="nucleotide sequence ID" value="NZ_SRKY01000001.1"/>
</dbReference>
<dbReference type="GO" id="GO:0008146">
    <property type="term" value="F:sulfotransferase activity"/>
    <property type="evidence" value="ECO:0007669"/>
    <property type="project" value="InterPro"/>
</dbReference>
<dbReference type="OrthoDB" id="288532at2"/>
<name>A0A4S4NIN8_9RHOB</name>
<sequence>MIVSHSRRFIFIHIPKNAGMAVDKALGQYDEKAERLPLSRLARRFGVARSPQTAFLKRHDPARAVVRLIGAEAFARYTSFAVVRNPFDHAVSHYEYMKQLKTPYGKAIREMSFADYLSYRADTRRVLGQNMGKNLWFAKLPNQSWFVDDAAGQRLVTHILRFETLADDLADLAQTLGLEFAGLERTNQSVNRARDVALGAYYQADEADLVRVIYGPDFKAFGYDSTAF</sequence>
<proteinExistence type="predicted"/>
<evidence type="ECO:0000313" key="2">
    <source>
        <dbReference type="Proteomes" id="UP000306602"/>
    </source>
</evidence>
<dbReference type="AlphaFoldDB" id="A0A4S4NIN8"/>
<dbReference type="EMBL" id="SRKY01000001">
    <property type="protein sequence ID" value="THH38597.1"/>
    <property type="molecule type" value="Genomic_DNA"/>
</dbReference>
<dbReference type="InterPro" id="IPR005331">
    <property type="entry name" value="Sulfotransferase"/>
</dbReference>
<dbReference type="SUPFAM" id="SSF52540">
    <property type="entry name" value="P-loop containing nucleoside triphosphate hydrolases"/>
    <property type="match status" value="1"/>
</dbReference>
<evidence type="ECO:0008006" key="3">
    <source>
        <dbReference type="Google" id="ProtNLM"/>
    </source>
</evidence>
<gene>
    <name evidence="1" type="ORF">E4Z66_03235</name>
</gene>
<dbReference type="InterPro" id="IPR027417">
    <property type="entry name" value="P-loop_NTPase"/>
</dbReference>
<dbReference type="Gene3D" id="3.40.50.300">
    <property type="entry name" value="P-loop containing nucleotide triphosphate hydrolases"/>
    <property type="match status" value="1"/>
</dbReference>
<dbReference type="GO" id="GO:0016020">
    <property type="term" value="C:membrane"/>
    <property type="evidence" value="ECO:0007669"/>
    <property type="project" value="InterPro"/>
</dbReference>